<feature type="region of interest" description="Disordered" evidence="1">
    <location>
        <begin position="176"/>
        <end position="249"/>
    </location>
</feature>
<name>A0ABY8ASY3_9GAMM</name>
<sequence length="249" mass="28176">MNHLLTDKEAREAFEKNKKANLSKAEQEEFQSKIEQVARDMGLRVKKCEMDSLPDFVETSTTRLYANEVDKAPQPSPKTPKKKATTEEEDKDVARHFFRDVYQVTSNDGSSFYVMHNGIGGRMVSDNWTKESIDKCAEMAAKLGGNFSMIPRGEPGAFPDHLRKYAEEAYAKHGLTLADPTPPTSEQIEASKQKYENLESSQTQKIMKKELLGLRQEKGTELSKGPDKEQSYNNNTTMTPFSMEPKPIK</sequence>
<evidence type="ECO:0000313" key="3">
    <source>
        <dbReference type="Proteomes" id="UP001222087"/>
    </source>
</evidence>
<dbReference type="EMBL" id="CP119078">
    <property type="protein sequence ID" value="WED43770.1"/>
    <property type="molecule type" value="Genomic_DNA"/>
</dbReference>
<feature type="region of interest" description="Disordered" evidence="1">
    <location>
        <begin position="1"/>
        <end position="26"/>
    </location>
</feature>
<reference evidence="2 3" key="1">
    <citation type="submission" date="2023-02" db="EMBL/GenBank/DDBJ databases">
        <title>Genome Sequence of L. cardiaca H63T.</title>
        <authorList>
            <person name="Lopez A.E."/>
            <person name="Cianciotto N.P."/>
        </authorList>
    </citation>
    <scope>NUCLEOTIDE SEQUENCE [LARGE SCALE GENOMIC DNA]</scope>
    <source>
        <strain evidence="2 3">H63</strain>
    </source>
</reference>
<feature type="compositionally biased region" description="Polar residues" evidence="1">
    <location>
        <begin position="231"/>
        <end position="240"/>
    </location>
</feature>
<gene>
    <name evidence="2" type="ORF">PXX05_03040</name>
</gene>
<keyword evidence="3" id="KW-1185">Reference proteome</keyword>
<accession>A0ABY8ASY3</accession>
<organism evidence="2 3">
    <name type="scientific">Legionella cardiaca</name>
    <dbReference type="NCBI Taxonomy" id="1071983"/>
    <lineage>
        <taxon>Bacteria</taxon>
        <taxon>Pseudomonadati</taxon>
        <taxon>Pseudomonadota</taxon>
        <taxon>Gammaproteobacteria</taxon>
        <taxon>Legionellales</taxon>
        <taxon>Legionellaceae</taxon>
        <taxon>Legionella</taxon>
    </lineage>
</organism>
<evidence type="ECO:0008006" key="4">
    <source>
        <dbReference type="Google" id="ProtNLM"/>
    </source>
</evidence>
<proteinExistence type="predicted"/>
<feature type="region of interest" description="Disordered" evidence="1">
    <location>
        <begin position="64"/>
        <end position="90"/>
    </location>
</feature>
<feature type="compositionally biased region" description="Basic and acidic residues" evidence="1">
    <location>
        <begin position="207"/>
        <end position="230"/>
    </location>
</feature>
<feature type="compositionally biased region" description="Basic and acidic residues" evidence="1">
    <location>
        <begin position="1"/>
        <end position="18"/>
    </location>
</feature>
<evidence type="ECO:0000256" key="1">
    <source>
        <dbReference type="SAM" id="MobiDB-lite"/>
    </source>
</evidence>
<protein>
    <recommendedName>
        <fullName evidence="4">Substrate of the Dot/Icm secretion system</fullName>
    </recommendedName>
</protein>
<evidence type="ECO:0000313" key="2">
    <source>
        <dbReference type="EMBL" id="WED43770.1"/>
    </source>
</evidence>
<dbReference type="RefSeq" id="WP_275089584.1">
    <property type="nucleotide sequence ID" value="NZ_CP119078.1"/>
</dbReference>
<dbReference type="Proteomes" id="UP001222087">
    <property type="component" value="Chromosome"/>
</dbReference>